<evidence type="ECO:0000256" key="6">
    <source>
        <dbReference type="ARBA" id="ARBA00022840"/>
    </source>
</evidence>
<dbReference type="Pfam" id="PF13246">
    <property type="entry name" value="Cation_ATPase"/>
    <property type="match status" value="1"/>
</dbReference>
<feature type="transmembrane region" description="Helical" evidence="11">
    <location>
        <begin position="274"/>
        <end position="298"/>
    </location>
</feature>
<dbReference type="EMBL" id="CP032157">
    <property type="protein sequence ID" value="AXY73842.1"/>
    <property type="molecule type" value="Genomic_DNA"/>
</dbReference>
<feature type="transmembrane region" description="Helical" evidence="11">
    <location>
        <begin position="84"/>
        <end position="103"/>
    </location>
</feature>
<dbReference type="GO" id="GO:0005391">
    <property type="term" value="F:P-type sodium:potassium-exchanging transporter activity"/>
    <property type="evidence" value="ECO:0007669"/>
    <property type="project" value="TreeGrafter"/>
</dbReference>
<keyword evidence="7" id="KW-0460">Magnesium</keyword>
<keyword evidence="4 11" id="KW-0812">Transmembrane</keyword>
<evidence type="ECO:0000256" key="4">
    <source>
        <dbReference type="ARBA" id="ARBA00022692"/>
    </source>
</evidence>
<reference evidence="13 14" key="1">
    <citation type="submission" date="2018-09" db="EMBL/GenBank/DDBJ databases">
        <title>Genome sequencing of strain 6GH32-13.</title>
        <authorList>
            <person name="Weon H.-Y."/>
            <person name="Heo J."/>
            <person name="Kwon S.-W."/>
        </authorList>
    </citation>
    <scope>NUCLEOTIDE SEQUENCE [LARGE SCALE GENOMIC DNA]</scope>
    <source>
        <strain evidence="13 14">5GH32-13</strain>
    </source>
</reference>
<dbReference type="InterPro" id="IPR008250">
    <property type="entry name" value="ATPase_P-typ_transduc_dom_A_sf"/>
</dbReference>
<sequence length="885" mass="96466">MNKVSMAWYNQSKEEITSSFSVTPNGLPAAEAAERLKKFGPNTLPPPKAKNIGIIFLSQFLSPLIYVLIGAAILSAIAGEVNDALFITTIIVINAILGTWQEWQAENSAAALKTLVTVKARIKRDGKILEIDAAEIVPGDVVLLESGVKVPADIRLIKARELNIEEALLTGESQPVTKTTETLPDKDLSLGDQTNMAFTATTVVKGRGWGYAVATAKDTEIGRIAGSLSEGKAEKPPLIRRMDVFSRKISIGVIIACLLLGFIGWYRGMPIMEIFFLMIAVGVSAIPEGLPVALTVALSIGTRRMARRNVIVRRLPAVEGLGSCTMIASDKTGTLTMDQQSVKKIVLPGNLLFTVTGEGYDGDGQIKDHTKNDLSELPAPLQAFVQAAVLSNEGILRKNGDGWEHTGDAIDVALLAMAYKTGESPDAFRKDIEIVQMVPYESENKFSGVYYKQNDELCFAMKGALEIVAKRLSADDRRRAHEESEKLAEDGYRVLSFAMGKVANTNQDHLPVLQWIGLAGLIDPLRPEAIQAVKECQGAGVSVVMVTGDHPATALYIAKDLGIADHKDHVITGKELGLLEEQNAQSLDEQLQHKKVYARVTPLQKKRIVESLKQQGHFVAVTGDGANDAPALKAAHIGIAMGSGTDLAKETASLIITDNNFASIAAGVEEGRFTYDNLRKIIYLLISTGVAEILLVAIPMIIGLPLPFLAVQLLWLNLVTNGIQEIALAFEKGDMAVMQQPPRKPDENIFDAMMLQEVFISAAMMTIVTVGAWYYLIEIQDMEAKHARTDVMMLMVLLQNFHVFNCRSETRSLFSIPFSHNKLIVVGVLLAQGVHILAAYIPGLNSTLQLEPVRMNEWLVLLALSCSIVLVMELFKWIKRTKSVA</sequence>
<feature type="transmembrane region" description="Helical" evidence="11">
    <location>
        <begin position="54"/>
        <end position="78"/>
    </location>
</feature>
<keyword evidence="9 11" id="KW-1133">Transmembrane helix</keyword>
<dbReference type="Pfam" id="PF00122">
    <property type="entry name" value="E1-E2_ATPase"/>
    <property type="match status" value="1"/>
</dbReference>
<dbReference type="InterPro" id="IPR023298">
    <property type="entry name" value="ATPase_P-typ_TM_dom_sf"/>
</dbReference>
<dbReference type="InterPro" id="IPR018303">
    <property type="entry name" value="ATPase_P-typ_P_site"/>
</dbReference>
<dbReference type="Proteomes" id="UP000263900">
    <property type="component" value="Chromosome"/>
</dbReference>
<dbReference type="RefSeq" id="WP_119049677.1">
    <property type="nucleotide sequence ID" value="NZ_CP032157.1"/>
</dbReference>
<dbReference type="GO" id="GO:0006883">
    <property type="term" value="P:intracellular sodium ion homeostasis"/>
    <property type="evidence" value="ECO:0007669"/>
    <property type="project" value="TreeGrafter"/>
</dbReference>
<dbReference type="Pfam" id="PF08282">
    <property type="entry name" value="Hydrolase_3"/>
    <property type="match status" value="1"/>
</dbReference>
<dbReference type="GO" id="GO:1990573">
    <property type="term" value="P:potassium ion import across plasma membrane"/>
    <property type="evidence" value="ECO:0007669"/>
    <property type="project" value="TreeGrafter"/>
</dbReference>
<dbReference type="InterPro" id="IPR044492">
    <property type="entry name" value="P_typ_ATPase_HD_dom"/>
</dbReference>
<dbReference type="PRINTS" id="PR00119">
    <property type="entry name" value="CATATPASE"/>
</dbReference>
<feature type="transmembrane region" description="Helical" evidence="11">
    <location>
        <begin position="823"/>
        <end position="843"/>
    </location>
</feature>
<feature type="domain" description="Cation-transporting P-type ATPase N-terminal" evidence="12">
    <location>
        <begin position="7"/>
        <end position="80"/>
    </location>
</feature>
<evidence type="ECO:0000256" key="11">
    <source>
        <dbReference type="SAM" id="Phobius"/>
    </source>
</evidence>
<dbReference type="SFLD" id="SFLDG00002">
    <property type="entry name" value="C1.7:_P-type_atpase_like"/>
    <property type="match status" value="1"/>
</dbReference>
<keyword evidence="14" id="KW-1185">Reference proteome</keyword>
<organism evidence="13 14">
    <name type="scientific">Paraflavitalea soli</name>
    <dbReference type="NCBI Taxonomy" id="2315862"/>
    <lineage>
        <taxon>Bacteria</taxon>
        <taxon>Pseudomonadati</taxon>
        <taxon>Bacteroidota</taxon>
        <taxon>Chitinophagia</taxon>
        <taxon>Chitinophagales</taxon>
        <taxon>Chitinophagaceae</taxon>
        <taxon>Paraflavitalea</taxon>
    </lineage>
</organism>
<evidence type="ECO:0000256" key="3">
    <source>
        <dbReference type="ARBA" id="ARBA00022553"/>
    </source>
</evidence>
<keyword evidence="8" id="KW-1278">Translocase</keyword>
<dbReference type="PANTHER" id="PTHR43294">
    <property type="entry name" value="SODIUM/POTASSIUM-TRANSPORTING ATPASE SUBUNIT ALPHA"/>
    <property type="match status" value="1"/>
</dbReference>
<dbReference type="SUPFAM" id="SSF81653">
    <property type="entry name" value="Calcium ATPase, transduction domain A"/>
    <property type="match status" value="1"/>
</dbReference>
<evidence type="ECO:0000256" key="1">
    <source>
        <dbReference type="ARBA" id="ARBA00004127"/>
    </source>
</evidence>
<keyword evidence="13" id="KW-0378">Hydrolase</keyword>
<dbReference type="Pfam" id="PF00689">
    <property type="entry name" value="Cation_ATPase_C"/>
    <property type="match status" value="1"/>
</dbReference>
<dbReference type="Gene3D" id="3.40.1110.10">
    <property type="entry name" value="Calcium-transporting ATPase, cytoplasmic domain N"/>
    <property type="match status" value="1"/>
</dbReference>
<dbReference type="Gene3D" id="1.20.1110.10">
    <property type="entry name" value="Calcium-transporting ATPase, transmembrane domain"/>
    <property type="match status" value="1"/>
</dbReference>
<feature type="transmembrane region" description="Helical" evidence="11">
    <location>
        <begin position="758"/>
        <end position="777"/>
    </location>
</feature>
<dbReference type="InterPro" id="IPR023214">
    <property type="entry name" value="HAD_sf"/>
</dbReference>
<evidence type="ECO:0000256" key="7">
    <source>
        <dbReference type="ARBA" id="ARBA00022842"/>
    </source>
</evidence>
<dbReference type="GO" id="GO:0016887">
    <property type="term" value="F:ATP hydrolysis activity"/>
    <property type="evidence" value="ECO:0007669"/>
    <property type="project" value="InterPro"/>
</dbReference>
<evidence type="ECO:0000259" key="12">
    <source>
        <dbReference type="SMART" id="SM00831"/>
    </source>
</evidence>
<keyword evidence="3" id="KW-0597">Phosphoprotein</keyword>
<proteinExistence type="inferred from homology"/>
<evidence type="ECO:0000256" key="2">
    <source>
        <dbReference type="ARBA" id="ARBA00005675"/>
    </source>
</evidence>
<dbReference type="SUPFAM" id="SSF56784">
    <property type="entry name" value="HAD-like"/>
    <property type="match status" value="1"/>
</dbReference>
<evidence type="ECO:0000256" key="10">
    <source>
        <dbReference type="ARBA" id="ARBA00023136"/>
    </source>
</evidence>
<dbReference type="InterPro" id="IPR036412">
    <property type="entry name" value="HAD-like_sf"/>
</dbReference>
<dbReference type="GO" id="GO:0036376">
    <property type="term" value="P:sodium ion export across plasma membrane"/>
    <property type="evidence" value="ECO:0007669"/>
    <property type="project" value="TreeGrafter"/>
</dbReference>
<dbReference type="NCBIfam" id="TIGR01494">
    <property type="entry name" value="ATPase_P-type"/>
    <property type="match status" value="3"/>
</dbReference>
<protein>
    <submittedName>
        <fullName evidence="13">HAD family hydrolase</fullName>
    </submittedName>
</protein>
<comment type="subcellular location">
    <subcellularLocation>
        <location evidence="1">Endomembrane system</location>
        <topology evidence="1">Multi-pass membrane protein</topology>
    </subcellularLocation>
</comment>
<dbReference type="SMART" id="SM00831">
    <property type="entry name" value="Cation_ATPase_N"/>
    <property type="match status" value="1"/>
</dbReference>
<evidence type="ECO:0000313" key="13">
    <source>
        <dbReference type="EMBL" id="AXY73842.1"/>
    </source>
</evidence>
<dbReference type="OrthoDB" id="9770315at2"/>
<keyword evidence="5" id="KW-0547">Nucleotide-binding</keyword>
<keyword evidence="10 11" id="KW-0472">Membrane</keyword>
<dbReference type="InterPro" id="IPR023299">
    <property type="entry name" value="ATPase_P-typ_cyto_dom_N"/>
</dbReference>
<dbReference type="GO" id="GO:1902600">
    <property type="term" value="P:proton transmembrane transport"/>
    <property type="evidence" value="ECO:0007669"/>
    <property type="project" value="TreeGrafter"/>
</dbReference>
<dbReference type="Gene3D" id="3.40.50.1000">
    <property type="entry name" value="HAD superfamily/HAD-like"/>
    <property type="match status" value="1"/>
</dbReference>
<evidence type="ECO:0000313" key="14">
    <source>
        <dbReference type="Proteomes" id="UP000263900"/>
    </source>
</evidence>
<feature type="transmembrane region" description="Helical" evidence="11">
    <location>
        <begin position="858"/>
        <end position="878"/>
    </location>
</feature>
<name>A0A3B7MHH6_9BACT</name>
<dbReference type="KEGG" id="pseg:D3H65_07545"/>
<dbReference type="SUPFAM" id="SSF81665">
    <property type="entry name" value="Calcium ATPase, transmembrane domain M"/>
    <property type="match status" value="1"/>
</dbReference>
<dbReference type="Pfam" id="PF00690">
    <property type="entry name" value="Cation_ATPase_N"/>
    <property type="match status" value="1"/>
</dbReference>
<dbReference type="SFLD" id="SFLDS00003">
    <property type="entry name" value="Haloacid_Dehalogenase"/>
    <property type="match status" value="1"/>
</dbReference>
<dbReference type="GO" id="GO:0012505">
    <property type="term" value="C:endomembrane system"/>
    <property type="evidence" value="ECO:0007669"/>
    <property type="project" value="UniProtKB-SubCell"/>
</dbReference>
<dbReference type="InterPro" id="IPR050510">
    <property type="entry name" value="Cation_transp_ATPase_P-type"/>
</dbReference>
<dbReference type="SFLD" id="SFLDF00027">
    <property type="entry name" value="p-type_atpase"/>
    <property type="match status" value="1"/>
</dbReference>
<evidence type="ECO:0000256" key="5">
    <source>
        <dbReference type="ARBA" id="ARBA00022741"/>
    </source>
</evidence>
<accession>A0A3B7MHH6</accession>
<feature type="transmembrane region" description="Helical" evidence="11">
    <location>
        <begin position="681"/>
        <end position="706"/>
    </location>
</feature>
<dbReference type="InterPro" id="IPR059000">
    <property type="entry name" value="ATPase_P-type_domA"/>
</dbReference>
<dbReference type="AlphaFoldDB" id="A0A3B7MHH6"/>
<dbReference type="FunFam" id="2.70.150.10:FF:000160">
    <property type="entry name" value="Sarcoplasmic/endoplasmic reticulum calcium ATPase 1"/>
    <property type="match status" value="1"/>
</dbReference>
<dbReference type="GO" id="GO:0030007">
    <property type="term" value="P:intracellular potassium ion homeostasis"/>
    <property type="evidence" value="ECO:0007669"/>
    <property type="project" value="TreeGrafter"/>
</dbReference>
<dbReference type="PRINTS" id="PR00120">
    <property type="entry name" value="HATPASE"/>
</dbReference>
<gene>
    <name evidence="13" type="ORF">D3H65_07545</name>
</gene>
<dbReference type="InterPro" id="IPR006068">
    <property type="entry name" value="ATPase_P-typ_cation-transptr_C"/>
</dbReference>
<evidence type="ECO:0000256" key="8">
    <source>
        <dbReference type="ARBA" id="ARBA00022967"/>
    </source>
</evidence>
<dbReference type="PANTHER" id="PTHR43294:SF20">
    <property type="entry name" value="P-TYPE ATPASE"/>
    <property type="match status" value="1"/>
</dbReference>
<dbReference type="SUPFAM" id="SSF81660">
    <property type="entry name" value="Metal cation-transporting ATPase, ATP-binding domain N"/>
    <property type="match status" value="1"/>
</dbReference>
<dbReference type="GO" id="GO:0005886">
    <property type="term" value="C:plasma membrane"/>
    <property type="evidence" value="ECO:0007669"/>
    <property type="project" value="TreeGrafter"/>
</dbReference>
<dbReference type="PROSITE" id="PS00154">
    <property type="entry name" value="ATPASE_E1_E2"/>
    <property type="match status" value="1"/>
</dbReference>
<comment type="similarity">
    <text evidence="2">Belongs to the cation transport ATPase (P-type) (TC 3.A.3) family. Type IIA subfamily.</text>
</comment>
<dbReference type="Gene3D" id="2.70.150.10">
    <property type="entry name" value="Calcium-transporting ATPase, cytoplasmic transduction domain A"/>
    <property type="match status" value="1"/>
</dbReference>
<feature type="transmembrane region" description="Helical" evidence="11">
    <location>
        <begin position="249"/>
        <end position="268"/>
    </location>
</feature>
<dbReference type="InterPro" id="IPR004014">
    <property type="entry name" value="ATPase_P-typ_cation-transptr_N"/>
</dbReference>
<keyword evidence="6" id="KW-0067">ATP-binding</keyword>
<evidence type="ECO:0000256" key="9">
    <source>
        <dbReference type="ARBA" id="ARBA00022989"/>
    </source>
</evidence>
<dbReference type="InterPro" id="IPR001757">
    <property type="entry name" value="P_typ_ATPase"/>
</dbReference>
<dbReference type="GO" id="GO:0005524">
    <property type="term" value="F:ATP binding"/>
    <property type="evidence" value="ECO:0007669"/>
    <property type="project" value="UniProtKB-KW"/>
</dbReference>